<evidence type="ECO:0000313" key="2">
    <source>
        <dbReference type="Proteomes" id="UP000014760"/>
    </source>
</evidence>
<keyword evidence="2" id="KW-1185">Reference proteome</keyword>
<reference evidence="1" key="3">
    <citation type="submission" date="2015-06" db="UniProtKB">
        <authorList>
            <consortium name="EnsemblMetazoa"/>
        </authorList>
    </citation>
    <scope>IDENTIFICATION</scope>
</reference>
<name>X1ZVD2_CAPTE</name>
<protein>
    <submittedName>
        <fullName evidence="1">Uncharacterized protein</fullName>
    </submittedName>
</protein>
<dbReference type="OrthoDB" id="1879688at2759"/>
<dbReference type="EMBL" id="AMQN01000463">
    <property type="status" value="NOT_ANNOTATED_CDS"/>
    <property type="molecule type" value="Genomic_DNA"/>
</dbReference>
<reference evidence="2" key="1">
    <citation type="submission" date="2012-12" db="EMBL/GenBank/DDBJ databases">
        <authorList>
            <person name="Hellsten U."/>
            <person name="Grimwood J."/>
            <person name="Chapman J.A."/>
            <person name="Shapiro H."/>
            <person name="Aerts A."/>
            <person name="Otillar R.P."/>
            <person name="Terry A.Y."/>
            <person name="Boore J.L."/>
            <person name="Simakov O."/>
            <person name="Marletaz F."/>
            <person name="Cho S.-J."/>
            <person name="Edsinger-Gonzales E."/>
            <person name="Havlak P."/>
            <person name="Kuo D.-H."/>
            <person name="Larsson T."/>
            <person name="Lv J."/>
            <person name="Arendt D."/>
            <person name="Savage R."/>
            <person name="Osoegawa K."/>
            <person name="de Jong P."/>
            <person name="Lindberg D.R."/>
            <person name="Seaver E.C."/>
            <person name="Weisblat D.A."/>
            <person name="Putnam N.H."/>
            <person name="Grigoriev I.V."/>
            <person name="Rokhsar D.S."/>
        </authorList>
    </citation>
    <scope>NUCLEOTIDE SEQUENCE</scope>
    <source>
        <strain evidence="2">I ESC-2004</strain>
    </source>
</reference>
<sequence>MASQLTRYIEASDRTSKYLSQCVGTDGQLTPSECQKDVAFYYKLPTLLLVSGQYTLANRVLDYIHSNFDNSGDIRSNPDQKSTNMAVNEFYKYMDGWLYMAAVRLGRFEVAWPIKQQLEKYYPKLNTNELKSDNGISDIFMASFYGVTWMFNQSDLLTSTSDSNRAVELMQVIFDQQPNLNEEFFLRFSHKENKIITEFPSEMTPFYVLKRSEPNQLYFMLGFPIYFLAKMHEAGYTKHNVLDLAKSLLDFCLSCHDSIYTFHFAHKVALGASLVAKITKEEKYKTLALRVADNLVSLQADSGLFLPDADAMDRYDQSAEIGVWLREIASNLDSVV</sequence>
<dbReference type="HOGENOM" id="CLU_064158_0_0_1"/>
<dbReference type="OMA" id="MNGWIAM"/>
<reference evidence="2" key="2">
    <citation type="journal article" date="2013" name="Nature">
        <title>Insights into bilaterian evolution from three spiralian genomes.</title>
        <authorList>
            <person name="Simakov O."/>
            <person name="Marletaz F."/>
            <person name="Cho S.J."/>
            <person name="Edsinger-Gonzales E."/>
            <person name="Havlak P."/>
            <person name="Hellsten U."/>
            <person name="Kuo D.H."/>
            <person name="Larsson T."/>
            <person name="Lv J."/>
            <person name="Arendt D."/>
            <person name="Savage R."/>
            <person name="Osoegawa K."/>
            <person name="de Jong P."/>
            <person name="Grimwood J."/>
            <person name="Chapman J.A."/>
            <person name="Shapiro H."/>
            <person name="Aerts A."/>
            <person name="Otillar R.P."/>
            <person name="Terry A.Y."/>
            <person name="Boore J.L."/>
            <person name="Grigoriev I.V."/>
            <person name="Lindberg D.R."/>
            <person name="Seaver E.C."/>
            <person name="Weisblat D.A."/>
            <person name="Putnam N.H."/>
            <person name="Rokhsar D.S."/>
        </authorList>
    </citation>
    <scope>NUCLEOTIDE SEQUENCE</scope>
    <source>
        <strain evidence="2">I ESC-2004</strain>
    </source>
</reference>
<proteinExistence type="predicted"/>
<evidence type="ECO:0000313" key="1">
    <source>
        <dbReference type="EnsemblMetazoa" id="CapteP195673"/>
    </source>
</evidence>
<dbReference type="AlphaFoldDB" id="X1ZVD2"/>
<dbReference type="EnsemblMetazoa" id="CapteT195673">
    <property type="protein sequence ID" value="CapteP195673"/>
    <property type="gene ID" value="CapteG195673"/>
</dbReference>
<accession>X1ZVD2</accession>
<organism evidence="1 2">
    <name type="scientific">Capitella teleta</name>
    <name type="common">Polychaete worm</name>
    <dbReference type="NCBI Taxonomy" id="283909"/>
    <lineage>
        <taxon>Eukaryota</taxon>
        <taxon>Metazoa</taxon>
        <taxon>Spiralia</taxon>
        <taxon>Lophotrochozoa</taxon>
        <taxon>Annelida</taxon>
        <taxon>Polychaeta</taxon>
        <taxon>Sedentaria</taxon>
        <taxon>Scolecida</taxon>
        <taxon>Capitellidae</taxon>
        <taxon>Capitella</taxon>
    </lineage>
</organism>
<dbReference type="Proteomes" id="UP000014760">
    <property type="component" value="Unassembled WGS sequence"/>
</dbReference>